<feature type="transmembrane region" description="Helical" evidence="6">
    <location>
        <begin position="249"/>
        <end position="267"/>
    </location>
</feature>
<evidence type="ECO:0000256" key="5">
    <source>
        <dbReference type="ARBA" id="ARBA00023251"/>
    </source>
</evidence>
<evidence type="ECO:0000313" key="10">
    <source>
        <dbReference type="Proteomes" id="UP000270616"/>
    </source>
</evidence>
<keyword evidence="5" id="KW-0046">Antibiotic resistance</keyword>
<feature type="compositionally biased region" description="Low complexity" evidence="7">
    <location>
        <begin position="11"/>
        <end position="27"/>
    </location>
</feature>
<keyword evidence="4 6" id="KW-0472">Membrane</keyword>
<dbReference type="InterPro" id="IPR051784">
    <property type="entry name" value="Nod_factor_ABC_transporter"/>
</dbReference>
<comment type="subcellular location">
    <subcellularLocation>
        <location evidence="6">Cell membrane</location>
        <topology evidence="6">Multi-pass membrane protein</topology>
    </subcellularLocation>
    <subcellularLocation>
        <location evidence="1">Membrane</location>
        <topology evidence="1">Multi-pass membrane protein</topology>
    </subcellularLocation>
</comment>
<feature type="transmembrane region" description="Helical" evidence="6">
    <location>
        <begin position="216"/>
        <end position="237"/>
    </location>
</feature>
<gene>
    <name evidence="9" type="ORF">EDL96_05520</name>
</gene>
<feature type="region of interest" description="Disordered" evidence="7">
    <location>
        <begin position="1"/>
        <end position="27"/>
    </location>
</feature>
<sequence>MTTKEQHHARSAVAGHARAAGAAPMPRRVASQTKYEALTMLRNGEQLLLLVILPVIALVALTKMDLLDTVLLPGTTRIDYAVPGVLALSVISNAFSGQGIQTGFDRRYGVLRQLATTPLGRSGLVAGKLGAILLVLGFQCLLIGVVAMVLGWHPSLPGVLAALAVLVLGAVAFTGLGMLAAGTLRAEATLAVVNLLWVLLAVAGGTLAPAAALPEWVAPVVALLPSAALGDALRAVLVPGASAGLAGPLLILAVWAVAAWAATARWFRWS</sequence>
<organism evidence="9 10">
    <name type="scientific">Kocuria soli</name>
    <dbReference type="NCBI Taxonomy" id="2485125"/>
    <lineage>
        <taxon>Bacteria</taxon>
        <taxon>Bacillati</taxon>
        <taxon>Actinomycetota</taxon>
        <taxon>Actinomycetes</taxon>
        <taxon>Micrococcales</taxon>
        <taxon>Micrococcaceae</taxon>
        <taxon>Kocuria</taxon>
    </lineage>
</organism>
<feature type="transmembrane region" description="Helical" evidence="6">
    <location>
        <begin position="125"/>
        <end position="152"/>
    </location>
</feature>
<keyword evidence="6" id="KW-0813">Transport</keyword>
<dbReference type="PANTHER" id="PTHR43229:SF2">
    <property type="entry name" value="NODULATION PROTEIN J"/>
    <property type="match status" value="1"/>
</dbReference>
<evidence type="ECO:0000256" key="3">
    <source>
        <dbReference type="ARBA" id="ARBA00022989"/>
    </source>
</evidence>
<dbReference type="PIRSF" id="PIRSF006648">
    <property type="entry name" value="DrrB"/>
    <property type="match status" value="1"/>
</dbReference>
<dbReference type="AlphaFoldDB" id="A0A3N3ZSY9"/>
<dbReference type="InterPro" id="IPR000412">
    <property type="entry name" value="ABC_2_transport"/>
</dbReference>
<dbReference type="InterPro" id="IPR047817">
    <property type="entry name" value="ABC2_TM_bact-type"/>
</dbReference>
<dbReference type="EMBL" id="RKMF01000005">
    <property type="protein sequence ID" value="ROZ63801.1"/>
    <property type="molecule type" value="Genomic_DNA"/>
</dbReference>
<comment type="caution">
    <text evidence="9">The sequence shown here is derived from an EMBL/GenBank/DDBJ whole genome shotgun (WGS) entry which is preliminary data.</text>
</comment>
<dbReference type="OrthoDB" id="160207at2"/>
<protein>
    <recommendedName>
        <fullName evidence="6">Transport permease protein</fullName>
    </recommendedName>
</protein>
<accession>A0A3N3ZSY9</accession>
<evidence type="ECO:0000256" key="6">
    <source>
        <dbReference type="RuleBase" id="RU361157"/>
    </source>
</evidence>
<keyword evidence="3 6" id="KW-1133">Transmembrane helix</keyword>
<comment type="similarity">
    <text evidence="6">Belongs to the ABC-2 integral membrane protein family.</text>
</comment>
<evidence type="ECO:0000256" key="4">
    <source>
        <dbReference type="ARBA" id="ARBA00023136"/>
    </source>
</evidence>
<dbReference type="Pfam" id="PF01061">
    <property type="entry name" value="ABC2_membrane"/>
    <property type="match status" value="1"/>
</dbReference>
<dbReference type="PANTHER" id="PTHR43229">
    <property type="entry name" value="NODULATION PROTEIN J"/>
    <property type="match status" value="1"/>
</dbReference>
<evidence type="ECO:0000256" key="2">
    <source>
        <dbReference type="ARBA" id="ARBA00022692"/>
    </source>
</evidence>
<feature type="domain" description="ABC transmembrane type-2" evidence="8">
    <location>
        <begin position="45"/>
        <end position="270"/>
    </location>
</feature>
<feature type="transmembrane region" description="Helical" evidence="6">
    <location>
        <begin position="84"/>
        <end position="104"/>
    </location>
</feature>
<proteinExistence type="inferred from homology"/>
<dbReference type="PROSITE" id="PS51012">
    <property type="entry name" value="ABC_TM2"/>
    <property type="match status" value="1"/>
</dbReference>
<feature type="transmembrane region" description="Helical" evidence="6">
    <location>
        <begin position="47"/>
        <end position="64"/>
    </location>
</feature>
<dbReference type="GO" id="GO:0140359">
    <property type="term" value="F:ABC-type transporter activity"/>
    <property type="evidence" value="ECO:0007669"/>
    <property type="project" value="InterPro"/>
</dbReference>
<feature type="transmembrane region" description="Helical" evidence="6">
    <location>
        <begin position="158"/>
        <end position="181"/>
    </location>
</feature>
<keyword evidence="2 6" id="KW-0812">Transmembrane</keyword>
<reference evidence="9 10" key="1">
    <citation type="submission" date="2018-10" db="EMBL/GenBank/DDBJ databases">
        <title>Kocuria sp. M5W7-7, whole genome shotgun sequence.</title>
        <authorList>
            <person name="Tuo L."/>
        </authorList>
    </citation>
    <scope>NUCLEOTIDE SEQUENCE [LARGE SCALE GENOMIC DNA]</scope>
    <source>
        <strain evidence="9 10">M5W7-7</strain>
    </source>
</reference>
<evidence type="ECO:0000313" key="9">
    <source>
        <dbReference type="EMBL" id="ROZ63801.1"/>
    </source>
</evidence>
<keyword evidence="10" id="KW-1185">Reference proteome</keyword>
<dbReference type="Proteomes" id="UP000270616">
    <property type="component" value="Unassembled WGS sequence"/>
</dbReference>
<evidence type="ECO:0000256" key="1">
    <source>
        <dbReference type="ARBA" id="ARBA00004141"/>
    </source>
</evidence>
<name>A0A3N3ZSY9_9MICC</name>
<evidence type="ECO:0000259" key="8">
    <source>
        <dbReference type="PROSITE" id="PS51012"/>
    </source>
</evidence>
<feature type="transmembrane region" description="Helical" evidence="6">
    <location>
        <begin position="188"/>
        <end position="210"/>
    </location>
</feature>
<dbReference type="InterPro" id="IPR013525">
    <property type="entry name" value="ABC2_TM"/>
</dbReference>
<evidence type="ECO:0000256" key="7">
    <source>
        <dbReference type="SAM" id="MobiDB-lite"/>
    </source>
</evidence>
<dbReference type="GO" id="GO:0043190">
    <property type="term" value="C:ATP-binding cassette (ABC) transporter complex"/>
    <property type="evidence" value="ECO:0007669"/>
    <property type="project" value="InterPro"/>
</dbReference>
<keyword evidence="6" id="KW-1003">Cell membrane</keyword>
<dbReference type="GO" id="GO:0046677">
    <property type="term" value="P:response to antibiotic"/>
    <property type="evidence" value="ECO:0007669"/>
    <property type="project" value="UniProtKB-KW"/>
</dbReference>